<organism evidence="2 3">
    <name type="scientific">Acetivibrio ethanolgignens</name>
    <dbReference type="NCBI Taxonomy" id="290052"/>
    <lineage>
        <taxon>Bacteria</taxon>
        <taxon>Bacillati</taxon>
        <taxon>Bacillota</taxon>
        <taxon>Clostridia</taxon>
        <taxon>Eubacteriales</taxon>
        <taxon>Oscillospiraceae</taxon>
        <taxon>Acetivibrio</taxon>
    </lineage>
</organism>
<accession>A0A0V8QFT9</accession>
<feature type="transmembrane region" description="Helical" evidence="1">
    <location>
        <begin position="12"/>
        <end position="34"/>
    </location>
</feature>
<dbReference type="EMBL" id="LNAM01000135">
    <property type="protein sequence ID" value="KSV59439.1"/>
    <property type="molecule type" value="Genomic_DNA"/>
</dbReference>
<reference evidence="2 3" key="1">
    <citation type="submission" date="2015-11" db="EMBL/GenBank/DDBJ databases">
        <title>Butyribacter intestini gen. nov., sp. nov., a butyric acid-producing bacterium of the family Lachnospiraceae isolated from the human faeces.</title>
        <authorList>
            <person name="Zou Y."/>
            <person name="Xue W."/>
            <person name="Luo G."/>
            <person name="Lv M."/>
        </authorList>
    </citation>
    <scope>NUCLEOTIDE SEQUENCE [LARGE SCALE GENOMIC DNA]</scope>
    <source>
        <strain evidence="2 3">ACET-33324</strain>
    </source>
</reference>
<gene>
    <name evidence="2" type="ORF">ASU35_08920</name>
</gene>
<evidence type="ECO:0000313" key="2">
    <source>
        <dbReference type="EMBL" id="KSV59439.1"/>
    </source>
</evidence>
<evidence type="ECO:0000313" key="3">
    <source>
        <dbReference type="Proteomes" id="UP000054874"/>
    </source>
</evidence>
<keyword evidence="1" id="KW-1133">Transmembrane helix</keyword>
<feature type="transmembrane region" description="Helical" evidence="1">
    <location>
        <begin position="46"/>
        <end position="65"/>
    </location>
</feature>
<keyword evidence="1" id="KW-0472">Membrane</keyword>
<dbReference type="InterPro" id="IPR032820">
    <property type="entry name" value="ATPase_put"/>
</dbReference>
<dbReference type="RefSeq" id="WP_058352338.1">
    <property type="nucleotide sequence ID" value="NZ_CABMMD010000135.1"/>
</dbReference>
<dbReference type="STRING" id="290052.ASU35_08920"/>
<proteinExistence type="predicted"/>
<keyword evidence="1" id="KW-0812">Transmembrane</keyword>
<evidence type="ECO:0000256" key="1">
    <source>
        <dbReference type="SAM" id="Phobius"/>
    </source>
</evidence>
<dbReference type="OrthoDB" id="2087782at2"/>
<comment type="caution">
    <text evidence="2">The sequence shown here is derived from an EMBL/GenBank/DDBJ whole genome shotgun (WGS) entry which is preliminary data.</text>
</comment>
<sequence length="105" mass="12285">MKKSDKTVLQALTMISQVGITMLVPIFLCVYVGLKLDDWFGTEYLFIVFVLFGVFAAFRNVYLLMRKFYAKDLEREEAELRYFAELKNARDGRRKGQRKKDGSVK</sequence>
<dbReference type="Pfam" id="PF09527">
    <property type="entry name" value="ATPase_gene1"/>
    <property type="match status" value="1"/>
</dbReference>
<protein>
    <submittedName>
        <fullName evidence="2">Uncharacterized protein</fullName>
    </submittedName>
</protein>
<dbReference type="Proteomes" id="UP000054874">
    <property type="component" value="Unassembled WGS sequence"/>
</dbReference>
<dbReference type="AlphaFoldDB" id="A0A0V8QFT9"/>
<keyword evidence="3" id="KW-1185">Reference proteome</keyword>
<name>A0A0V8QFT9_9FIRM</name>